<name>A0A392TGK7_9FABA</name>
<dbReference type="EMBL" id="LXQA010576301">
    <property type="protein sequence ID" value="MCI60148.1"/>
    <property type="molecule type" value="Genomic_DNA"/>
</dbReference>
<sequence length="87" mass="9139">RDVIVKTDMNPDIGKDKPHGSPDSSSGGKDKKKHGVGAIVGIVMGIVGLLVVGVLVFVMYGRNKRDDNVQTPNAIVVHPRHSGDGNA</sequence>
<dbReference type="Proteomes" id="UP000265520">
    <property type="component" value="Unassembled WGS sequence"/>
</dbReference>
<dbReference type="GO" id="GO:0016301">
    <property type="term" value="F:kinase activity"/>
    <property type="evidence" value="ECO:0007669"/>
    <property type="project" value="UniProtKB-KW"/>
</dbReference>
<accession>A0A392TGK7</accession>
<reference evidence="3 4" key="1">
    <citation type="journal article" date="2018" name="Front. Plant Sci.">
        <title>Red Clover (Trifolium pratense) and Zigzag Clover (T. medium) - A Picture of Genomic Similarities and Differences.</title>
        <authorList>
            <person name="Dluhosova J."/>
            <person name="Istvanek J."/>
            <person name="Nedelnik J."/>
            <person name="Repkova J."/>
        </authorList>
    </citation>
    <scope>NUCLEOTIDE SEQUENCE [LARGE SCALE GENOMIC DNA]</scope>
    <source>
        <strain evidence="4">cv. 10/8</strain>
        <tissue evidence="3">Leaf</tissue>
    </source>
</reference>
<protein>
    <submittedName>
        <fullName evidence="3">Putative receptor kinase TMK1-like protein</fullName>
    </submittedName>
</protein>
<feature type="region of interest" description="Disordered" evidence="1">
    <location>
        <begin position="66"/>
        <end position="87"/>
    </location>
</feature>
<evidence type="ECO:0000256" key="1">
    <source>
        <dbReference type="SAM" id="MobiDB-lite"/>
    </source>
</evidence>
<evidence type="ECO:0000256" key="2">
    <source>
        <dbReference type="SAM" id="Phobius"/>
    </source>
</evidence>
<evidence type="ECO:0000313" key="4">
    <source>
        <dbReference type="Proteomes" id="UP000265520"/>
    </source>
</evidence>
<keyword evidence="3" id="KW-0808">Transferase</keyword>
<keyword evidence="2" id="KW-1133">Transmembrane helix</keyword>
<keyword evidence="3" id="KW-0418">Kinase</keyword>
<evidence type="ECO:0000313" key="3">
    <source>
        <dbReference type="EMBL" id="MCI60148.1"/>
    </source>
</evidence>
<organism evidence="3 4">
    <name type="scientific">Trifolium medium</name>
    <dbReference type="NCBI Taxonomy" id="97028"/>
    <lineage>
        <taxon>Eukaryota</taxon>
        <taxon>Viridiplantae</taxon>
        <taxon>Streptophyta</taxon>
        <taxon>Embryophyta</taxon>
        <taxon>Tracheophyta</taxon>
        <taxon>Spermatophyta</taxon>
        <taxon>Magnoliopsida</taxon>
        <taxon>eudicotyledons</taxon>
        <taxon>Gunneridae</taxon>
        <taxon>Pentapetalae</taxon>
        <taxon>rosids</taxon>
        <taxon>fabids</taxon>
        <taxon>Fabales</taxon>
        <taxon>Fabaceae</taxon>
        <taxon>Papilionoideae</taxon>
        <taxon>50 kb inversion clade</taxon>
        <taxon>NPAAA clade</taxon>
        <taxon>Hologalegina</taxon>
        <taxon>IRL clade</taxon>
        <taxon>Trifolieae</taxon>
        <taxon>Trifolium</taxon>
    </lineage>
</organism>
<keyword evidence="2" id="KW-0472">Membrane</keyword>
<feature type="transmembrane region" description="Helical" evidence="2">
    <location>
        <begin position="36"/>
        <end position="60"/>
    </location>
</feature>
<feature type="non-terminal residue" evidence="3">
    <location>
        <position position="87"/>
    </location>
</feature>
<keyword evidence="2" id="KW-0812">Transmembrane</keyword>
<feature type="region of interest" description="Disordered" evidence="1">
    <location>
        <begin position="1"/>
        <end position="33"/>
    </location>
</feature>
<dbReference type="AlphaFoldDB" id="A0A392TGK7"/>
<feature type="non-terminal residue" evidence="3">
    <location>
        <position position="1"/>
    </location>
</feature>
<proteinExistence type="predicted"/>
<keyword evidence="3" id="KW-0675">Receptor</keyword>
<comment type="caution">
    <text evidence="3">The sequence shown here is derived from an EMBL/GenBank/DDBJ whole genome shotgun (WGS) entry which is preliminary data.</text>
</comment>
<keyword evidence="4" id="KW-1185">Reference proteome</keyword>